<organism evidence="1">
    <name type="scientific">freshwater metagenome</name>
    <dbReference type="NCBI Taxonomy" id="449393"/>
    <lineage>
        <taxon>unclassified sequences</taxon>
        <taxon>metagenomes</taxon>
        <taxon>ecological metagenomes</taxon>
    </lineage>
</organism>
<dbReference type="InterPro" id="IPR025101">
    <property type="entry name" value="DUF4012"/>
</dbReference>
<name>A0A6J6S5H6_9ZZZZ</name>
<reference evidence="1" key="1">
    <citation type="submission" date="2020-05" db="EMBL/GenBank/DDBJ databases">
        <authorList>
            <person name="Chiriac C."/>
            <person name="Salcher M."/>
            <person name="Ghai R."/>
            <person name="Kavagutti S V."/>
        </authorList>
    </citation>
    <scope>NUCLEOTIDE SEQUENCE</scope>
</reference>
<dbReference type="EMBL" id="CAEZXR010000379">
    <property type="protein sequence ID" value="CAB4729988.1"/>
    <property type="molecule type" value="Genomic_DNA"/>
</dbReference>
<gene>
    <name evidence="1" type="ORF">UFOPK2579_02514</name>
</gene>
<dbReference type="AlphaFoldDB" id="A0A6J6S5H6"/>
<accession>A0A6J6S5H6</accession>
<evidence type="ECO:0000313" key="1">
    <source>
        <dbReference type="EMBL" id="CAB4729988.1"/>
    </source>
</evidence>
<sequence>MVRSLSVLVLLVLSVLGWATFEAFRAKADLLEAQAALQEIKIALDQDDAVAVDRAIDHLADVAGSAADRTGGLLWSGITHLPLVGDDARGVRSASESLSVIADDGLSPLARSYDEFDHLTVDRRVDVDLVRELTPRLEASRDAFGRAVAIVDGLDSRGYAPSLRTIFDEYVSTIGTTHRTLEQAAAASSALPAVVGADGPRDYLFVFENNAEIRATGGLPGSWALIHAEDGLLTMTEQGSGSSFGERERPVLPLSPQERTLFGEQLGTYFLDANFTPDYPRAAALMAARWSEVQGGPTLDAVVSVDTVTLSYLLQGIGDIEVRDTEITATQVVTALLSSVYAIYAPEDQDEVYEDVAAEVLDAAKRDLVSPYNFMRAIYTSAQEGRLHIAPMRSELPAALLRGPVGGGLAQSTGRPRVDVTLNDATGSKMSFYLRHRVDVDAVGCADGAQQLTGTLDLTQEIPADQAADLPDYVTGAGRYGTTVGEQLLLIRLFAPAGGAFGQIVIDDEQIPRRYLQIVDIDGRPAVTVVVQLDGSTPSRLTWEMQAGAGDQGDVDVRVTPGLEPGTFNTVVPSAC</sequence>
<proteinExistence type="predicted"/>
<protein>
    <submittedName>
        <fullName evidence="1">Unannotated protein</fullName>
    </submittedName>
</protein>
<dbReference type="Pfam" id="PF13196">
    <property type="entry name" value="DUF4012"/>
    <property type="match status" value="1"/>
</dbReference>